<name>A0A845BDV4_9PROT</name>
<dbReference type="Pfam" id="PF03737">
    <property type="entry name" value="RraA-like"/>
    <property type="match status" value="1"/>
</dbReference>
<dbReference type="InterPro" id="IPR005493">
    <property type="entry name" value="RraA/RraA-like"/>
</dbReference>
<dbReference type="Gene3D" id="3.50.30.40">
    <property type="entry name" value="Ribonuclease E inhibitor RraA/RraA-like"/>
    <property type="match status" value="1"/>
</dbReference>
<accession>A0A845BDV4</accession>
<proteinExistence type="predicted"/>
<keyword evidence="5" id="KW-0479">Metal-binding</keyword>
<evidence type="ECO:0000256" key="1">
    <source>
        <dbReference type="ARBA" id="ARBA00001968"/>
    </source>
</evidence>
<comment type="cofactor">
    <cofactor evidence="1">
        <name>a divalent metal cation</name>
        <dbReference type="ChEBI" id="CHEBI:60240"/>
    </cofactor>
</comment>
<dbReference type="PANTHER" id="PTHR33254">
    <property type="entry name" value="4-HYDROXY-4-METHYL-2-OXOGLUTARATE ALDOLASE 3-RELATED"/>
    <property type="match status" value="1"/>
</dbReference>
<organism evidence="6 7">
    <name type="scientific">Teichococcus coralli</name>
    <dbReference type="NCBI Taxonomy" id="2545983"/>
    <lineage>
        <taxon>Bacteria</taxon>
        <taxon>Pseudomonadati</taxon>
        <taxon>Pseudomonadota</taxon>
        <taxon>Alphaproteobacteria</taxon>
        <taxon>Acetobacterales</taxon>
        <taxon>Roseomonadaceae</taxon>
        <taxon>Roseomonas</taxon>
    </lineage>
</organism>
<protein>
    <recommendedName>
        <fullName evidence="2">Putative 4-hydroxy-4-methyl-2-oxoglutarate aldolase</fullName>
    </recommendedName>
    <alternativeName>
        <fullName evidence="3">Regulator of ribonuclease activity homolog</fullName>
    </alternativeName>
    <alternativeName>
        <fullName evidence="4">RraA-like protein</fullName>
    </alternativeName>
</protein>
<keyword evidence="7" id="KW-1185">Reference proteome</keyword>
<feature type="binding site" evidence="5">
    <location>
        <position position="116"/>
    </location>
    <ligand>
        <name>Mg(2+)</name>
        <dbReference type="ChEBI" id="CHEBI:18420"/>
    </ligand>
</feature>
<reference evidence="6 7" key="1">
    <citation type="submission" date="2019-03" db="EMBL/GenBank/DDBJ databases">
        <title>Roseomonas sp. a novel Roseomonas species isolated from Sea whip Gorgonian.</title>
        <authorList>
            <person name="Li F."/>
            <person name="Pan X."/>
            <person name="Huang S."/>
            <person name="Li Z."/>
            <person name="Meng B."/>
        </authorList>
    </citation>
    <scope>NUCLEOTIDE SEQUENCE [LARGE SCALE GENOMIC DNA]</scope>
    <source>
        <strain evidence="6 7">M0104</strain>
    </source>
</reference>
<keyword evidence="5" id="KW-0460">Magnesium</keyword>
<dbReference type="SUPFAM" id="SSF89562">
    <property type="entry name" value="RraA-like"/>
    <property type="match status" value="1"/>
</dbReference>
<dbReference type="GO" id="GO:0046872">
    <property type="term" value="F:metal ion binding"/>
    <property type="evidence" value="ECO:0007669"/>
    <property type="project" value="UniProtKB-KW"/>
</dbReference>
<dbReference type="PANTHER" id="PTHR33254:SF4">
    <property type="entry name" value="4-HYDROXY-4-METHYL-2-OXOGLUTARATE ALDOLASE 3-RELATED"/>
    <property type="match status" value="1"/>
</dbReference>
<comment type="cofactor">
    <cofactor evidence="5">
        <name>Mg(2+)</name>
        <dbReference type="ChEBI" id="CHEBI:18420"/>
    </cofactor>
</comment>
<sequence>MYVLNPLPPQIDGAMLDLLRKAEPATIGHFLHTGFMEPGIRGLFPDVRIAGTAVTVRAPGADGVMVHHAVGQARPGDVLVIDRCGDHKHACIGGAVAYAARKAGVAGIIVDGMVTDIGELRAYGVPVWARGLSPVTVKLLGLGGDFCVPVSCGGTMVNPGDAIFADENGVLVLDPSQIEAAAKRAIGMQADEKKTLARIDAGEKYPDILGSSAIIQKHLRPD</sequence>
<evidence type="ECO:0000256" key="3">
    <source>
        <dbReference type="ARBA" id="ARBA00029596"/>
    </source>
</evidence>
<evidence type="ECO:0000256" key="5">
    <source>
        <dbReference type="PIRSR" id="PIRSR605493-1"/>
    </source>
</evidence>
<evidence type="ECO:0000256" key="4">
    <source>
        <dbReference type="ARBA" id="ARBA00030169"/>
    </source>
</evidence>
<dbReference type="EMBL" id="SNVJ01000010">
    <property type="protein sequence ID" value="MXP64290.1"/>
    <property type="molecule type" value="Genomic_DNA"/>
</dbReference>
<dbReference type="RefSeq" id="WP_160937414.1">
    <property type="nucleotide sequence ID" value="NZ_SNVJ01000010.1"/>
</dbReference>
<dbReference type="InterPro" id="IPR036704">
    <property type="entry name" value="RraA/RraA-like_sf"/>
</dbReference>
<evidence type="ECO:0000313" key="6">
    <source>
        <dbReference type="EMBL" id="MXP64290.1"/>
    </source>
</evidence>
<dbReference type="CDD" id="cd16841">
    <property type="entry name" value="RraA_family"/>
    <property type="match status" value="1"/>
</dbReference>
<evidence type="ECO:0000313" key="7">
    <source>
        <dbReference type="Proteomes" id="UP000460715"/>
    </source>
</evidence>
<dbReference type="Proteomes" id="UP000460715">
    <property type="component" value="Unassembled WGS sequence"/>
</dbReference>
<feature type="binding site" evidence="5">
    <location>
        <begin position="93"/>
        <end position="96"/>
    </location>
    <ligand>
        <name>substrate</name>
    </ligand>
</feature>
<gene>
    <name evidence="6" type="ORF">E0493_13140</name>
</gene>
<evidence type="ECO:0000256" key="2">
    <source>
        <dbReference type="ARBA" id="ARBA00016549"/>
    </source>
</evidence>
<dbReference type="AlphaFoldDB" id="A0A845BDV4"/>
<dbReference type="OrthoDB" id="8717144at2"/>
<comment type="caution">
    <text evidence="6">The sequence shown here is derived from an EMBL/GenBank/DDBJ whole genome shotgun (WGS) entry which is preliminary data.</text>
</comment>